<dbReference type="AlphaFoldDB" id="A0ABD0S5A0"/>
<feature type="region of interest" description="Disordered" evidence="1">
    <location>
        <begin position="81"/>
        <end position="141"/>
    </location>
</feature>
<feature type="compositionally biased region" description="Basic and acidic residues" evidence="1">
    <location>
        <begin position="47"/>
        <end position="56"/>
    </location>
</feature>
<reference evidence="3 4" key="1">
    <citation type="submission" date="2024-06" db="EMBL/GenBank/DDBJ databases">
        <title>A chromosome-level genome assembly of beet webworm, Loxostege sticticalis.</title>
        <authorList>
            <person name="Zhang Y."/>
        </authorList>
    </citation>
    <scope>NUCLEOTIDE SEQUENCE [LARGE SCALE GENOMIC DNA]</scope>
    <source>
        <strain evidence="3">AQ028</strain>
        <tissue evidence="3">Male pupae</tissue>
    </source>
</reference>
<feature type="domain" description="DUF7869" evidence="2">
    <location>
        <begin position="407"/>
        <end position="494"/>
    </location>
</feature>
<organism evidence="3 4">
    <name type="scientific">Loxostege sticticalis</name>
    <name type="common">Beet webworm moth</name>
    <dbReference type="NCBI Taxonomy" id="481309"/>
    <lineage>
        <taxon>Eukaryota</taxon>
        <taxon>Metazoa</taxon>
        <taxon>Ecdysozoa</taxon>
        <taxon>Arthropoda</taxon>
        <taxon>Hexapoda</taxon>
        <taxon>Insecta</taxon>
        <taxon>Pterygota</taxon>
        <taxon>Neoptera</taxon>
        <taxon>Endopterygota</taxon>
        <taxon>Lepidoptera</taxon>
        <taxon>Glossata</taxon>
        <taxon>Ditrysia</taxon>
        <taxon>Pyraloidea</taxon>
        <taxon>Crambidae</taxon>
        <taxon>Pyraustinae</taxon>
        <taxon>Loxostege</taxon>
    </lineage>
</organism>
<feature type="region of interest" description="Disordered" evidence="1">
    <location>
        <begin position="1"/>
        <end position="60"/>
    </location>
</feature>
<gene>
    <name evidence="3" type="ORF">ABMA28_011474</name>
</gene>
<comment type="caution">
    <text evidence="3">The sequence shown here is derived from an EMBL/GenBank/DDBJ whole genome shotgun (WGS) entry which is preliminary data.</text>
</comment>
<feature type="compositionally biased region" description="Polar residues" evidence="1">
    <location>
        <begin position="125"/>
        <end position="141"/>
    </location>
</feature>
<evidence type="ECO:0000313" key="3">
    <source>
        <dbReference type="EMBL" id="KAL0809255.1"/>
    </source>
</evidence>
<dbReference type="EMBL" id="JBEDNZ010000029">
    <property type="protein sequence ID" value="KAL0809255.1"/>
    <property type="molecule type" value="Genomic_DNA"/>
</dbReference>
<dbReference type="InterPro" id="IPR057191">
    <property type="entry name" value="DUF7869"/>
</dbReference>
<proteinExistence type="predicted"/>
<dbReference type="Pfam" id="PF25273">
    <property type="entry name" value="DUF7869"/>
    <property type="match status" value="1"/>
</dbReference>
<feature type="compositionally biased region" description="Low complexity" evidence="1">
    <location>
        <begin position="84"/>
        <end position="95"/>
    </location>
</feature>
<sequence length="615" mass="71784">MKKGRSFDLISRALSSSDTQNSNNSTVENIEDTSLRHANNDNCQTEEISHENENNHIDCSQVSTSNNSIIPNEDHDLVATAVNSSSSSSSSSVSDFDSDDSVRDKNYVPPQKKNNQICVPESDSESSGQENDEPGTQTEQISENIFFLTTLGFKRKNDKVLRNALKYAQEQELKDMRGSNPNPKKIDNKPIIDHINSFNPTISHYRREHAPNRKYLPSDLNVRDMYKDFCEKSGITERSPPEDCVSYDHYRRVIKDLNISFAKLGNEECETCEIYKIHNSNMEIRHRNCTECKIYEEHHRRYVLARQKYNEDKTCQMNMQGNSDTMYYSVDLEKVIMLPRLDEFKIVMFCPRLILFNESFVPLGDKKLRGMRHTFACIWHEAISGRKKDDIASCFRAFFMHYRDLKHITLWLDNCAAQNKNWTLFSYLLYLVNSSDVNYETITLKYLEVGHTYMSADEFHHQVELSLKKKKRLYDFDDFHRAVSDTHRDITVKNMAVGDFCKFEDCSSAYKLQNTIPRVYLNMMCEVTFRRGFNKLVFKTDFDGTDSELDFLRMKNIKIGIPRPVSNTQFRGVNEKRKSDIINQLLPLMPENRRTFWYNLPCNYNSVDLINEDEE</sequence>
<protein>
    <recommendedName>
        <fullName evidence="2">DUF7869 domain-containing protein</fullName>
    </recommendedName>
</protein>
<name>A0ABD0S5A0_LOXSC</name>
<evidence type="ECO:0000313" key="4">
    <source>
        <dbReference type="Proteomes" id="UP001549921"/>
    </source>
</evidence>
<accession>A0ABD0S5A0</accession>
<dbReference type="PANTHER" id="PTHR34415">
    <property type="entry name" value="INTEGRASE CATALYTIC DOMAIN-CONTAINING PROTEIN"/>
    <property type="match status" value="1"/>
</dbReference>
<dbReference type="PANTHER" id="PTHR34415:SF1">
    <property type="entry name" value="INTEGRASE CATALYTIC DOMAIN-CONTAINING PROTEIN"/>
    <property type="match status" value="1"/>
</dbReference>
<feature type="compositionally biased region" description="Low complexity" evidence="1">
    <location>
        <begin position="15"/>
        <end position="26"/>
    </location>
</feature>
<dbReference type="Proteomes" id="UP001549921">
    <property type="component" value="Unassembled WGS sequence"/>
</dbReference>
<evidence type="ECO:0000256" key="1">
    <source>
        <dbReference type="SAM" id="MobiDB-lite"/>
    </source>
</evidence>
<evidence type="ECO:0000259" key="2">
    <source>
        <dbReference type="Pfam" id="PF25273"/>
    </source>
</evidence>